<dbReference type="GO" id="GO:0008270">
    <property type="term" value="F:zinc ion binding"/>
    <property type="evidence" value="ECO:0007669"/>
    <property type="project" value="InterPro"/>
</dbReference>
<dbReference type="PANTHER" id="PTHR33273">
    <property type="entry name" value="DOMAIN-CONTAINING PROTEIN, PUTATIVE-RELATED"/>
    <property type="match status" value="1"/>
</dbReference>
<evidence type="ECO:0000313" key="4">
    <source>
        <dbReference type="Proteomes" id="UP000887159"/>
    </source>
</evidence>
<keyword evidence="3" id="KW-0548">Nucleotidyltransferase</keyword>
<dbReference type="InterPro" id="IPR006579">
    <property type="entry name" value="Pre_C2HC_dom"/>
</dbReference>
<feature type="region of interest" description="Disordered" evidence="1">
    <location>
        <begin position="442"/>
        <end position="470"/>
    </location>
</feature>
<gene>
    <name evidence="3" type="primary">jockeypol_353</name>
    <name evidence="3" type="ORF">TNCV_242911</name>
</gene>
<dbReference type="InterPro" id="IPR001878">
    <property type="entry name" value="Znf_CCHC"/>
</dbReference>
<keyword evidence="3" id="KW-0808">Transferase</keyword>
<dbReference type="Proteomes" id="UP000887159">
    <property type="component" value="Unassembled WGS sequence"/>
</dbReference>
<dbReference type="Gene3D" id="3.60.10.10">
    <property type="entry name" value="Endonuclease/exonuclease/phosphatase"/>
    <property type="match status" value="1"/>
</dbReference>
<feature type="compositionally biased region" description="Polar residues" evidence="1">
    <location>
        <begin position="1"/>
        <end position="25"/>
    </location>
</feature>
<dbReference type="EMBL" id="BMAU01021381">
    <property type="protein sequence ID" value="GFY27826.1"/>
    <property type="molecule type" value="Genomic_DNA"/>
</dbReference>
<dbReference type="AlphaFoldDB" id="A0A8X7BDG9"/>
<proteinExistence type="predicted"/>
<evidence type="ECO:0000256" key="1">
    <source>
        <dbReference type="SAM" id="MobiDB-lite"/>
    </source>
</evidence>
<dbReference type="PANTHER" id="PTHR33273:SF2">
    <property type="entry name" value="ENDONUCLEASE_EXONUCLEASE_PHOSPHATASE DOMAIN-CONTAINING PROTEIN"/>
    <property type="match status" value="1"/>
</dbReference>
<feature type="region of interest" description="Disordered" evidence="1">
    <location>
        <begin position="175"/>
        <end position="199"/>
    </location>
</feature>
<name>A0A8X7BDG9_TRICX</name>
<dbReference type="SMART" id="SM00343">
    <property type="entry name" value="ZnF_C2HC"/>
    <property type="match status" value="2"/>
</dbReference>
<sequence>MALDNQTDMDFTPQSPLSTASNGTAPTPCEELTSMKIYIRRLQIICNEKERTVSLLRQDKGHDESDSLYQLAWNEYQDVQSSLQQAVSDFDSPPCTKPGCSHHVSPKSTPKNTPPPSPTRRNYQHKRKDDDDFEFPPIRKTARKTILQEPEEVEIENQYSLLSNVIIKQVSGQLAPPTANNSEQTTSANQKNGSNALPPPLMLKIDKNYRVQVDTIKKIYPHLRLKTTGEYIKLYSNTTEQNRIVRQTLIQLGYRFYVITPKNERPIKVVIKGFPKKADPEDIKKDLENEGFEPERVTQLIGRRTKQKLPIFQVTIPRTIENLKIFDLKTLAHLNITVDGYNGRGVTQCFSCNNFHHNADNCYLKPRCLKCGEEHLMKDCPIKQRLETKFCINCQVYGHMANWYGCPCFPKPPKGTSKVNRNSCTNLYNSLIRPNFSYAQTTSGKPAIKNKNPQQMAPRRPETSRQTETVVQTPPIINRNVNPQTCTTQATNQNQNVPIINTTTNNSNIKALLSTTGQCLIQLLNAMNTTPAIANNFDTVNSAQADANQMYGLIEAACNVDNDQNDRPTSNENYRAFGGTLILIKNSIKHYSLPTPSLQTIEATIVILTPIDHDPISIVSVYIPPRSDEYTFTIDIENLIQTSSNCVLFGDFNAPHTAWNCNTNSSRGVRLLDFVNMTNLYIAYPELLRDSGLTLLIH</sequence>
<feature type="region of interest" description="Disordered" evidence="1">
    <location>
        <begin position="1"/>
        <end position="29"/>
    </location>
</feature>
<dbReference type="GO" id="GO:0003676">
    <property type="term" value="F:nucleic acid binding"/>
    <property type="evidence" value="ECO:0007669"/>
    <property type="project" value="InterPro"/>
</dbReference>
<dbReference type="Pfam" id="PF07530">
    <property type="entry name" value="PRE_C2HC"/>
    <property type="match status" value="1"/>
</dbReference>
<evidence type="ECO:0000259" key="2">
    <source>
        <dbReference type="SMART" id="SM00343"/>
    </source>
</evidence>
<dbReference type="SUPFAM" id="SSF56219">
    <property type="entry name" value="DNase I-like"/>
    <property type="match status" value="1"/>
</dbReference>
<dbReference type="InterPro" id="IPR036691">
    <property type="entry name" value="Endo/exonu/phosph_ase_sf"/>
</dbReference>
<comment type="caution">
    <text evidence="3">The sequence shown here is derived from an EMBL/GenBank/DDBJ whole genome shotgun (WGS) entry which is preliminary data.</text>
</comment>
<dbReference type="InterPro" id="IPR005135">
    <property type="entry name" value="Endo/exonuclease/phosphatase"/>
</dbReference>
<feature type="domain" description="CCHC-type" evidence="2">
    <location>
        <begin position="348"/>
        <end position="364"/>
    </location>
</feature>
<organism evidence="3 4">
    <name type="scientific">Trichonephila clavipes</name>
    <name type="common">Golden silk orbweaver</name>
    <name type="synonym">Nephila clavipes</name>
    <dbReference type="NCBI Taxonomy" id="2585209"/>
    <lineage>
        <taxon>Eukaryota</taxon>
        <taxon>Metazoa</taxon>
        <taxon>Ecdysozoa</taxon>
        <taxon>Arthropoda</taxon>
        <taxon>Chelicerata</taxon>
        <taxon>Arachnida</taxon>
        <taxon>Araneae</taxon>
        <taxon>Araneomorphae</taxon>
        <taxon>Entelegynae</taxon>
        <taxon>Araneoidea</taxon>
        <taxon>Nephilidae</taxon>
        <taxon>Trichonephila</taxon>
    </lineage>
</organism>
<reference evidence="3" key="1">
    <citation type="submission" date="2020-08" db="EMBL/GenBank/DDBJ databases">
        <title>Multicomponent nature underlies the extraordinary mechanical properties of spider dragline silk.</title>
        <authorList>
            <person name="Kono N."/>
            <person name="Nakamura H."/>
            <person name="Mori M."/>
            <person name="Yoshida Y."/>
            <person name="Ohtoshi R."/>
            <person name="Malay A.D."/>
            <person name="Moran D.A.P."/>
            <person name="Tomita M."/>
            <person name="Numata K."/>
            <person name="Arakawa K."/>
        </authorList>
    </citation>
    <scope>NUCLEOTIDE SEQUENCE</scope>
</reference>
<evidence type="ECO:0000313" key="3">
    <source>
        <dbReference type="EMBL" id="GFY27826.1"/>
    </source>
</evidence>
<feature type="region of interest" description="Disordered" evidence="1">
    <location>
        <begin position="88"/>
        <end position="135"/>
    </location>
</feature>
<feature type="domain" description="CCHC-type" evidence="2">
    <location>
        <begin position="367"/>
        <end position="382"/>
    </location>
</feature>
<protein>
    <submittedName>
        <fullName evidence="3">RNA-directed DNA polymerase from mobile element jockey</fullName>
    </submittedName>
</protein>
<accession>A0A8X7BDG9</accession>
<keyword evidence="3" id="KW-0695">RNA-directed DNA polymerase</keyword>
<dbReference type="Pfam" id="PF14529">
    <property type="entry name" value="Exo_endo_phos_2"/>
    <property type="match status" value="1"/>
</dbReference>
<dbReference type="GO" id="GO:0003964">
    <property type="term" value="F:RNA-directed DNA polymerase activity"/>
    <property type="evidence" value="ECO:0007669"/>
    <property type="project" value="UniProtKB-KW"/>
</dbReference>
<feature type="compositionally biased region" description="Polar residues" evidence="1">
    <location>
        <begin position="178"/>
        <end position="195"/>
    </location>
</feature>
<keyword evidence="4" id="KW-1185">Reference proteome</keyword>